<comment type="caution">
    <text evidence="5">The sequence shown here is derived from an EMBL/GenBank/DDBJ whole genome shotgun (WGS) entry which is preliminary data.</text>
</comment>
<dbReference type="GO" id="GO:0005737">
    <property type="term" value="C:cytoplasm"/>
    <property type="evidence" value="ECO:0007669"/>
    <property type="project" value="TreeGrafter"/>
</dbReference>
<dbReference type="Pfam" id="PF13023">
    <property type="entry name" value="HD_3"/>
    <property type="match status" value="1"/>
</dbReference>
<keyword evidence="1" id="KW-0479">Metal-binding</keyword>
<dbReference type="EMBL" id="JAEACQ010000254">
    <property type="protein sequence ID" value="MBL7630805.1"/>
    <property type="molecule type" value="Genomic_DNA"/>
</dbReference>
<dbReference type="GO" id="GO:0046872">
    <property type="term" value="F:metal ion binding"/>
    <property type="evidence" value="ECO:0007669"/>
    <property type="project" value="UniProtKB-KW"/>
</dbReference>
<sequence>MAGTSSELSAPEPSTARKLGNSALSPTGAPGPVPPPPDVTDPRLSRQIAFLIEIDQLKSVLRRSNLVNLSRRENDAEHSWHLAMFAVVLAEYAACTVDEARVLRMLLIHDLVEVYAGDTFVYDSAAAADQEERERAAAERLFPQLPDEQATALRALWDEFERRQTPEARFARALDRVQPLLLNFHTQGSTWRPHGVTRADVLRHREVIEDGSPRLWEYIHSMLDEAVRRGYLDD</sequence>
<feature type="compositionally biased region" description="Pro residues" evidence="3">
    <location>
        <begin position="29"/>
        <end position="39"/>
    </location>
</feature>
<evidence type="ECO:0000313" key="6">
    <source>
        <dbReference type="Proteomes" id="UP000604475"/>
    </source>
</evidence>
<evidence type="ECO:0000256" key="1">
    <source>
        <dbReference type="ARBA" id="ARBA00022723"/>
    </source>
</evidence>
<dbReference type="PANTHER" id="PTHR11845:SF13">
    <property type="entry name" value="5'-DEOXYNUCLEOTIDASE HDDC2"/>
    <property type="match status" value="1"/>
</dbReference>
<evidence type="ECO:0000256" key="2">
    <source>
        <dbReference type="ARBA" id="ARBA00022801"/>
    </source>
</evidence>
<name>A0A937RKY2_9ACTN</name>
<gene>
    <name evidence="5" type="ORF">I7412_27320</name>
</gene>
<keyword evidence="2" id="KW-0378">Hydrolase</keyword>
<dbReference type="InterPro" id="IPR006674">
    <property type="entry name" value="HD_domain"/>
</dbReference>
<dbReference type="SUPFAM" id="SSF109604">
    <property type="entry name" value="HD-domain/PDEase-like"/>
    <property type="match status" value="1"/>
</dbReference>
<accession>A0A937RKY2</accession>
<proteinExistence type="predicted"/>
<organism evidence="5 6">
    <name type="scientific">Frankia nepalensis</name>
    <dbReference type="NCBI Taxonomy" id="1836974"/>
    <lineage>
        <taxon>Bacteria</taxon>
        <taxon>Bacillati</taxon>
        <taxon>Actinomycetota</taxon>
        <taxon>Actinomycetes</taxon>
        <taxon>Frankiales</taxon>
        <taxon>Frankiaceae</taxon>
        <taxon>Frankia</taxon>
    </lineage>
</organism>
<protein>
    <submittedName>
        <fullName evidence="5">HD domain-containing protein</fullName>
    </submittedName>
</protein>
<dbReference type="PANTHER" id="PTHR11845">
    <property type="entry name" value="5'-DEOXYNUCLEOTIDASE HDDC2"/>
    <property type="match status" value="1"/>
</dbReference>
<evidence type="ECO:0000256" key="3">
    <source>
        <dbReference type="SAM" id="MobiDB-lite"/>
    </source>
</evidence>
<dbReference type="Gene3D" id="1.10.3210.10">
    <property type="entry name" value="Hypothetical protein af1432"/>
    <property type="match status" value="1"/>
</dbReference>
<feature type="region of interest" description="Disordered" evidence="3">
    <location>
        <begin position="1"/>
        <end position="40"/>
    </location>
</feature>
<dbReference type="GO" id="GO:0002953">
    <property type="term" value="F:5'-deoxynucleotidase activity"/>
    <property type="evidence" value="ECO:0007669"/>
    <property type="project" value="InterPro"/>
</dbReference>
<dbReference type="Proteomes" id="UP000604475">
    <property type="component" value="Unassembled WGS sequence"/>
</dbReference>
<evidence type="ECO:0000313" key="5">
    <source>
        <dbReference type="EMBL" id="MBL7630805.1"/>
    </source>
</evidence>
<dbReference type="InterPro" id="IPR039356">
    <property type="entry name" value="YfbR/HDDC2"/>
</dbReference>
<reference evidence="5" key="1">
    <citation type="submission" date="2020-12" db="EMBL/GenBank/DDBJ databases">
        <title>Genomic characterization of non-nitrogen-fixing Frankia strains.</title>
        <authorList>
            <person name="Carlos-Shanley C."/>
            <person name="Guerra T."/>
            <person name="Hahn D."/>
        </authorList>
    </citation>
    <scope>NUCLEOTIDE SEQUENCE</scope>
    <source>
        <strain evidence="5">CN6</strain>
    </source>
</reference>
<feature type="domain" description="HD" evidence="4">
    <location>
        <begin position="54"/>
        <end position="216"/>
    </location>
</feature>
<keyword evidence="6" id="KW-1185">Reference proteome</keyword>
<dbReference type="AlphaFoldDB" id="A0A937RKY2"/>
<evidence type="ECO:0000259" key="4">
    <source>
        <dbReference type="Pfam" id="PF13023"/>
    </source>
</evidence>